<feature type="binding site" description="axial binding residue" evidence="5">
    <location>
        <position position="477"/>
    </location>
    <ligand>
        <name>heme</name>
        <dbReference type="ChEBI" id="CHEBI:30413"/>
    </ligand>
    <ligandPart>
        <name>Fe</name>
        <dbReference type="ChEBI" id="CHEBI:18248"/>
    </ligandPart>
</feature>
<evidence type="ECO:0000256" key="3">
    <source>
        <dbReference type="ARBA" id="ARBA00023002"/>
    </source>
</evidence>
<name>A0A843U3P8_COLES</name>
<evidence type="ECO:0000256" key="6">
    <source>
        <dbReference type="RuleBase" id="RU000461"/>
    </source>
</evidence>
<keyword evidence="3 6" id="KW-0560">Oxidoreductase</keyword>
<keyword evidence="5 6" id="KW-0349">Heme</keyword>
<evidence type="ECO:0000256" key="2">
    <source>
        <dbReference type="ARBA" id="ARBA00022723"/>
    </source>
</evidence>
<keyword evidence="8" id="KW-1185">Reference proteome</keyword>
<dbReference type="EMBL" id="NMUH01000304">
    <property type="protein sequence ID" value="MQL76550.1"/>
    <property type="molecule type" value="Genomic_DNA"/>
</dbReference>
<dbReference type="CDD" id="cd11064">
    <property type="entry name" value="CYP86A"/>
    <property type="match status" value="1"/>
</dbReference>
<sequence>MGMAWPASLAGILKAYPEMLLATACFILFRRLSRNRRLPVCWPVVGMLPYVVTHVHHLHDWTADVLRESRYSFRFLGPWFADKEVLLTCDPANVNHIFNVNFSNYPKGGDFADIFDVLGNGIFNADAESWRSQRRMAHALVSHARFRVFLARASRDKVRRSLVPLLRLAAERGEVLDLQEVFTRFSFDSSCTLIFGADPGSLSPDFPSSPFAHAIDVAEKVIFIRHVMPKTWWKALRWLKLGHERRFAEAWETIDRCVAKYISQRRELQRSGPTAQMTSAPKGVEGEEGEGLDMLTSYLQQQAGTGTSDVEFDRFLRDTALNLMIAGRDTTSAGLSWFFWLLSTNPEVEAKILEELRDQLPAEYHAGTGGDGLAVFDPVELSKMAYLHAALCEALRLYPPVPFEHKAPLKPEVLPSGAKVYERTRVVVSIYAMGRMEGIWGKDCKEFRPERWISETGKVKHEPSYKFLSFNAGPRTCLGKEIAFTQMKAAAAAIIYNFKVEVVRAHVVAPKLSIILHMENGLKVTVTRRHK</sequence>
<comment type="similarity">
    <text evidence="1 6">Belongs to the cytochrome P450 family.</text>
</comment>
<dbReference type="PRINTS" id="PR00463">
    <property type="entry name" value="EP450I"/>
</dbReference>
<accession>A0A843U3P8</accession>
<evidence type="ECO:0000313" key="8">
    <source>
        <dbReference type="Proteomes" id="UP000652761"/>
    </source>
</evidence>
<evidence type="ECO:0000256" key="5">
    <source>
        <dbReference type="PIRSR" id="PIRSR602401-1"/>
    </source>
</evidence>
<dbReference type="Proteomes" id="UP000652761">
    <property type="component" value="Unassembled WGS sequence"/>
</dbReference>
<dbReference type="PANTHER" id="PTHR24296">
    <property type="entry name" value="CYTOCHROME P450"/>
    <property type="match status" value="1"/>
</dbReference>
<dbReference type="InterPro" id="IPR017972">
    <property type="entry name" value="Cyt_P450_CS"/>
</dbReference>
<dbReference type="AlphaFoldDB" id="A0A843U3P8"/>
<dbReference type="GO" id="GO:0016705">
    <property type="term" value="F:oxidoreductase activity, acting on paired donors, with incorporation or reduction of molecular oxygen"/>
    <property type="evidence" value="ECO:0007669"/>
    <property type="project" value="InterPro"/>
</dbReference>
<dbReference type="Pfam" id="PF00067">
    <property type="entry name" value="p450"/>
    <property type="match status" value="1"/>
</dbReference>
<organism evidence="7 8">
    <name type="scientific">Colocasia esculenta</name>
    <name type="common">Wild taro</name>
    <name type="synonym">Arum esculentum</name>
    <dbReference type="NCBI Taxonomy" id="4460"/>
    <lineage>
        <taxon>Eukaryota</taxon>
        <taxon>Viridiplantae</taxon>
        <taxon>Streptophyta</taxon>
        <taxon>Embryophyta</taxon>
        <taxon>Tracheophyta</taxon>
        <taxon>Spermatophyta</taxon>
        <taxon>Magnoliopsida</taxon>
        <taxon>Liliopsida</taxon>
        <taxon>Araceae</taxon>
        <taxon>Aroideae</taxon>
        <taxon>Colocasieae</taxon>
        <taxon>Colocasia</taxon>
    </lineage>
</organism>
<reference evidence="7" key="1">
    <citation type="submission" date="2017-07" db="EMBL/GenBank/DDBJ databases">
        <title>Taro Niue Genome Assembly and Annotation.</title>
        <authorList>
            <person name="Atibalentja N."/>
            <person name="Keating K."/>
            <person name="Fields C.J."/>
        </authorList>
    </citation>
    <scope>NUCLEOTIDE SEQUENCE</scope>
    <source>
        <strain evidence="7">Niue_2</strain>
        <tissue evidence="7">Leaf</tissue>
    </source>
</reference>
<dbReference type="GO" id="GO:0005506">
    <property type="term" value="F:iron ion binding"/>
    <property type="evidence" value="ECO:0007669"/>
    <property type="project" value="InterPro"/>
</dbReference>
<dbReference type="Gene3D" id="1.10.630.10">
    <property type="entry name" value="Cytochrome P450"/>
    <property type="match status" value="1"/>
</dbReference>
<dbReference type="InterPro" id="IPR002401">
    <property type="entry name" value="Cyt_P450_E_grp-I"/>
</dbReference>
<comment type="caution">
    <text evidence="7">The sequence shown here is derived from an EMBL/GenBank/DDBJ whole genome shotgun (WGS) entry which is preliminary data.</text>
</comment>
<dbReference type="InterPro" id="IPR036396">
    <property type="entry name" value="Cyt_P450_sf"/>
</dbReference>
<evidence type="ECO:0000256" key="1">
    <source>
        <dbReference type="ARBA" id="ARBA00010617"/>
    </source>
</evidence>
<dbReference type="InterPro" id="IPR001128">
    <property type="entry name" value="Cyt_P450"/>
</dbReference>
<dbReference type="GO" id="GO:0006629">
    <property type="term" value="P:lipid metabolic process"/>
    <property type="evidence" value="ECO:0007669"/>
    <property type="project" value="UniProtKB-ARBA"/>
</dbReference>
<dbReference type="GO" id="GO:0004497">
    <property type="term" value="F:monooxygenase activity"/>
    <property type="evidence" value="ECO:0007669"/>
    <property type="project" value="UniProtKB-KW"/>
</dbReference>
<keyword evidence="2 5" id="KW-0479">Metal-binding</keyword>
<dbReference type="OrthoDB" id="1470350at2759"/>
<evidence type="ECO:0000256" key="4">
    <source>
        <dbReference type="ARBA" id="ARBA00023004"/>
    </source>
</evidence>
<keyword evidence="4 5" id="KW-0408">Iron</keyword>
<dbReference type="PRINTS" id="PR00385">
    <property type="entry name" value="P450"/>
</dbReference>
<keyword evidence="6" id="KW-0503">Monooxygenase</keyword>
<evidence type="ECO:0000313" key="7">
    <source>
        <dbReference type="EMBL" id="MQL76550.1"/>
    </source>
</evidence>
<dbReference type="PROSITE" id="PS00086">
    <property type="entry name" value="CYTOCHROME_P450"/>
    <property type="match status" value="1"/>
</dbReference>
<comment type="cofactor">
    <cofactor evidence="5">
        <name>heme</name>
        <dbReference type="ChEBI" id="CHEBI:30413"/>
    </cofactor>
</comment>
<dbReference type="SUPFAM" id="SSF48264">
    <property type="entry name" value="Cytochrome P450"/>
    <property type="match status" value="1"/>
</dbReference>
<gene>
    <name evidence="7" type="ORF">Taro_008945</name>
</gene>
<proteinExistence type="inferred from homology"/>
<protein>
    <submittedName>
        <fullName evidence="7">Uncharacterized protein</fullName>
    </submittedName>
</protein>
<dbReference type="GO" id="GO:0020037">
    <property type="term" value="F:heme binding"/>
    <property type="evidence" value="ECO:0007669"/>
    <property type="project" value="InterPro"/>
</dbReference>